<feature type="region of interest" description="Disordered" evidence="1">
    <location>
        <begin position="1"/>
        <end position="84"/>
    </location>
</feature>
<dbReference type="Proteomes" id="UP001501598">
    <property type="component" value="Unassembled WGS sequence"/>
</dbReference>
<protein>
    <submittedName>
        <fullName evidence="2">Uncharacterized protein</fullName>
    </submittedName>
</protein>
<name>A0ABP8RED3_9PSEU</name>
<reference evidence="3" key="1">
    <citation type="journal article" date="2019" name="Int. J. Syst. Evol. Microbiol.">
        <title>The Global Catalogue of Microorganisms (GCM) 10K type strain sequencing project: providing services to taxonomists for standard genome sequencing and annotation.</title>
        <authorList>
            <consortium name="The Broad Institute Genomics Platform"/>
            <consortium name="The Broad Institute Genome Sequencing Center for Infectious Disease"/>
            <person name="Wu L."/>
            <person name="Ma J."/>
        </authorList>
    </citation>
    <scope>NUCLEOTIDE SEQUENCE [LARGE SCALE GENOMIC DNA]</scope>
    <source>
        <strain evidence="3">JCM 17906</strain>
    </source>
</reference>
<evidence type="ECO:0000313" key="2">
    <source>
        <dbReference type="EMBL" id="GAA4536477.1"/>
    </source>
</evidence>
<organism evidence="2 3">
    <name type="scientific">Pseudonocardia xishanensis</name>
    <dbReference type="NCBI Taxonomy" id="630995"/>
    <lineage>
        <taxon>Bacteria</taxon>
        <taxon>Bacillati</taxon>
        <taxon>Actinomycetota</taxon>
        <taxon>Actinomycetes</taxon>
        <taxon>Pseudonocardiales</taxon>
        <taxon>Pseudonocardiaceae</taxon>
        <taxon>Pseudonocardia</taxon>
    </lineage>
</organism>
<comment type="caution">
    <text evidence="2">The sequence shown here is derived from an EMBL/GenBank/DDBJ whole genome shotgun (WGS) entry which is preliminary data.</text>
</comment>
<gene>
    <name evidence="2" type="ORF">GCM10023175_03520</name>
</gene>
<accession>A0ABP8RED3</accession>
<proteinExistence type="predicted"/>
<evidence type="ECO:0000256" key="1">
    <source>
        <dbReference type="SAM" id="MobiDB-lite"/>
    </source>
</evidence>
<keyword evidence="3" id="KW-1185">Reference proteome</keyword>
<dbReference type="EMBL" id="BAABGT010000004">
    <property type="protein sequence ID" value="GAA4536477.1"/>
    <property type="molecule type" value="Genomic_DNA"/>
</dbReference>
<sequence>MEPRSASAPSVTVPFTLSIPLNDVSPRSRPQCSLAGDDAGSTERTATDPPTGAASATVDTPCDHPRGRVRNVTYPGPPAHAPSRVRTATLRHESATVRRHAPAVRTYPLGVWWR</sequence>
<evidence type="ECO:0000313" key="3">
    <source>
        <dbReference type="Proteomes" id="UP001501598"/>
    </source>
</evidence>